<dbReference type="PANTHER" id="PTHR47990">
    <property type="entry name" value="2-OXOGLUTARATE (2OG) AND FE(II)-DEPENDENT OXYGENASE SUPERFAMILY PROTEIN-RELATED"/>
    <property type="match status" value="1"/>
</dbReference>
<accession>W9J2S4</accession>
<dbReference type="EMBL" id="JH717840">
    <property type="protein sequence ID" value="EWY99890.1"/>
    <property type="molecule type" value="Genomic_DNA"/>
</dbReference>
<dbReference type="GO" id="GO:0016491">
    <property type="term" value="F:oxidoreductase activity"/>
    <property type="evidence" value="ECO:0007669"/>
    <property type="project" value="UniProtKB-KW"/>
</dbReference>
<dbReference type="PROSITE" id="PS51471">
    <property type="entry name" value="FE2OG_OXY"/>
    <property type="match status" value="1"/>
</dbReference>
<comment type="similarity">
    <text evidence="1 2">Belongs to the iron/ascorbate-dependent oxidoreductase family.</text>
</comment>
<protein>
    <recommendedName>
        <fullName evidence="3">Fe2OG dioxygenase domain-containing protein</fullName>
    </recommendedName>
</protein>
<proteinExistence type="inferred from homology"/>
<dbReference type="HOGENOM" id="CLU_010119_4_0_1"/>
<keyword evidence="2" id="KW-0560">Oxidoreductase</keyword>
<dbReference type="GO" id="GO:0046872">
    <property type="term" value="F:metal ion binding"/>
    <property type="evidence" value="ECO:0007669"/>
    <property type="project" value="UniProtKB-KW"/>
</dbReference>
<dbReference type="InterPro" id="IPR044861">
    <property type="entry name" value="IPNS-like_FE2OG_OXY"/>
</dbReference>
<dbReference type="InterPro" id="IPR005123">
    <property type="entry name" value="Oxoglu/Fe-dep_dioxygenase_dom"/>
</dbReference>
<dbReference type="AlphaFoldDB" id="W9J2S4"/>
<dbReference type="Pfam" id="PF03171">
    <property type="entry name" value="2OG-FeII_Oxy"/>
    <property type="match status" value="1"/>
</dbReference>
<reference evidence="4 5" key="1">
    <citation type="submission" date="2011-06" db="EMBL/GenBank/DDBJ databases">
        <title>The Genome Sequence of Fusarium oxysporum FOSC 3-a.</title>
        <authorList>
            <consortium name="The Broad Institute Genome Sequencing Platform"/>
            <person name="Ma L.-J."/>
            <person name="Gale L.R."/>
            <person name="Schwartz D.C."/>
            <person name="Zhou S."/>
            <person name="Corby-Kistler H."/>
            <person name="Young S.K."/>
            <person name="Zeng Q."/>
            <person name="Gargeya S."/>
            <person name="Fitzgerald M."/>
            <person name="Haas B."/>
            <person name="Abouelleil A."/>
            <person name="Alvarado L."/>
            <person name="Arachchi H.M."/>
            <person name="Berlin A."/>
            <person name="Brown A."/>
            <person name="Chapman S.B."/>
            <person name="Chen Z."/>
            <person name="Dunbar C."/>
            <person name="Freedman E."/>
            <person name="Gearin G."/>
            <person name="Gellesch M."/>
            <person name="Goldberg J."/>
            <person name="Griggs A."/>
            <person name="Gujja S."/>
            <person name="Heiman D."/>
            <person name="Howarth C."/>
            <person name="Larson L."/>
            <person name="Lui A."/>
            <person name="MacDonald P.J.P."/>
            <person name="Mehta T."/>
            <person name="Montmayeur A."/>
            <person name="Murphy C."/>
            <person name="Neiman D."/>
            <person name="Pearson M."/>
            <person name="Priest M."/>
            <person name="Roberts A."/>
            <person name="Saif S."/>
            <person name="Shea T."/>
            <person name="Shenoy N."/>
            <person name="Sisk P."/>
            <person name="Stolte C."/>
            <person name="Sykes S."/>
            <person name="Wortman J."/>
            <person name="Nusbaum C."/>
            <person name="Birren B."/>
        </authorList>
    </citation>
    <scope>NUCLEOTIDE SEQUENCE [LARGE SCALE GENOMIC DNA]</scope>
    <source>
        <strain evidence="5">FOSC 3-a</strain>
    </source>
</reference>
<dbReference type="Proteomes" id="UP000030753">
    <property type="component" value="Unassembled WGS sequence"/>
</dbReference>
<feature type="domain" description="Fe2OG dioxygenase" evidence="3">
    <location>
        <begin position="176"/>
        <end position="280"/>
    </location>
</feature>
<gene>
    <name evidence="4" type="ORF">FOYG_03819</name>
</gene>
<evidence type="ECO:0000313" key="5">
    <source>
        <dbReference type="Proteomes" id="UP000030753"/>
    </source>
</evidence>
<keyword evidence="2" id="KW-0408">Iron</keyword>
<dbReference type="InterPro" id="IPR027443">
    <property type="entry name" value="IPNS-like_sf"/>
</dbReference>
<evidence type="ECO:0000256" key="2">
    <source>
        <dbReference type="RuleBase" id="RU003682"/>
    </source>
</evidence>
<name>W9J2S4_FUSOX</name>
<dbReference type="InterPro" id="IPR050231">
    <property type="entry name" value="Iron_ascorbate_oxido_reductase"/>
</dbReference>
<keyword evidence="2" id="KW-0479">Metal-binding</keyword>
<dbReference type="OrthoDB" id="288590at2759"/>
<evidence type="ECO:0000256" key="1">
    <source>
        <dbReference type="ARBA" id="ARBA00008056"/>
    </source>
</evidence>
<dbReference type="Gene3D" id="2.60.120.330">
    <property type="entry name" value="B-lactam Antibiotic, Isopenicillin N Synthase, Chain"/>
    <property type="match status" value="1"/>
</dbReference>
<organism evidence="4 5">
    <name type="scientific">Fusarium oxysporum NRRL 32931</name>
    <dbReference type="NCBI Taxonomy" id="660029"/>
    <lineage>
        <taxon>Eukaryota</taxon>
        <taxon>Fungi</taxon>
        <taxon>Dikarya</taxon>
        <taxon>Ascomycota</taxon>
        <taxon>Pezizomycotina</taxon>
        <taxon>Sordariomycetes</taxon>
        <taxon>Hypocreomycetidae</taxon>
        <taxon>Hypocreales</taxon>
        <taxon>Nectriaceae</taxon>
        <taxon>Fusarium</taxon>
        <taxon>Fusarium oxysporum species complex</taxon>
    </lineage>
</organism>
<dbReference type="SUPFAM" id="SSF51197">
    <property type="entry name" value="Clavaminate synthase-like"/>
    <property type="match status" value="1"/>
</dbReference>
<evidence type="ECO:0000313" key="4">
    <source>
        <dbReference type="EMBL" id="EWY99890.1"/>
    </source>
</evidence>
<sequence>MTSDNRPEGYKDVRTAGLNTIKFDALFDKDDAELQRLIQSCEKDGFFYLDLQSAGSEKFWKDLYDIDRTTKEWFQQPAEKKLETPTVSLAHGFKAIGNQSGAIESLKDGFEALKIGKFELDGRWALPTVVQDNLTLFDQFTAACHFISKLLLDCLSDGLGLKGEARFETHHRDDCRSKSTLYFLHYPPGAQDPKKVGQNMHTDIGCLTILYAPQWGLQVFSPSDGSWEYVEPRPGHIIVNVGDTLRFLSGKRFRSALHRVLPLGGIQVEDRYSISYFLRAQDSTEFKDSDEDESNAKQWYTKKYAMYEMPHAIQKQQTTLSGGMAQELQATF</sequence>
<evidence type="ECO:0000259" key="3">
    <source>
        <dbReference type="PROSITE" id="PS51471"/>
    </source>
</evidence>